<reference evidence="2" key="1">
    <citation type="submission" date="2016-10" db="EMBL/GenBank/DDBJ databases">
        <authorList>
            <person name="Varghese N."/>
            <person name="Submissions S."/>
        </authorList>
    </citation>
    <scope>NUCLEOTIDE SEQUENCE [LARGE SCALE GENOMIC DNA]</scope>
    <source>
        <strain evidence="2">DSM 19110</strain>
    </source>
</reference>
<sequence>MKKLNILLTAGMMLTALSCKKSENLDRKIVGLGGDKWKQDVLDSWLADTFTKPFNIEVKYRWDGSEQSDISKTLVPPRAEKVQPTMEIVKAGWIDVYTAEAGMDFIKQFAPRQYLLVGSLQYNAGGTVTLGEAEGGNKVTLFNINNFVKTDRNIIKPVLKTIHHEFTHILNQTVSYAKEFERITPSGYTADWNNTTLASANAAGFITQYSQAAPGEDYAEMTSVMLTDGKAAYDAKVNSIVLPKIDSIPDPANPPFIIQREMPNATAQAAIRKKEQSVITYFKQAFSIDFARLRNRTNYALAENAPTNLATLFGNARQFTSLSVEPDKADGVSASFQTTWATAKAGVAAISSTSRVLNSFVLFFYPKAGELVLRVNYTSGTTATLAHFVYKVAYDANRNMTLTYVRRDANGTTLAPGIIALTNYLTTGSFGVSWRYDADFLEYGQLTKTSDANSFFSGSLGVTKY</sequence>
<keyword evidence="1" id="KW-0449">Lipoprotein</keyword>
<name>A0A1H0E6N3_9SPHI</name>
<dbReference type="NCBIfam" id="TIGR04549">
    <property type="entry name" value="LP_HExxH_w_tonB"/>
    <property type="match status" value="1"/>
</dbReference>
<dbReference type="AlphaFoldDB" id="A0A1H0E6N3"/>
<dbReference type="PROSITE" id="PS51257">
    <property type="entry name" value="PROKAR_LIPOPROTEIN"/>
    <property type="match status" value="1"/>
</dbReference>
<keyword evidence="1" id="KW-0378">Hydrolase</keyword>
<dbReference type="Proteomes" id="UP000183200">
    <property type="component" value="Unassembled WGS sequence"/>
</dbReference>
<gene>
    <name evidence="1" type="ORF">SAMN05421820_109201</name>
</gene>
<proteinExistence type="predicted"/>
<dbReference type="EMBL" id="FNGY01000009">
    <property type="protein sequence ID" value="SDN77938.1"/>
    <property type="molecule type" value="Genomic_DNA"/>
</dbReference>
<accession>A0A1H0E6N3</accession>
<protein>
    <submittedName>
        <fullName evidence="1">Substrate import-associated zinc metallohydrolase lipoprotein</fullName>
    </submittedName>
</protein>
<evidence type="ECO:0000313" key="1">
    <source>
        <dbReference type="EMBL" id="SDN77938.1"/>
    </source>
</evidence>
<dbReference type="InterPro" id="IPR030890">
    <property type="entry name" value="LP_HExxH_w_TonB"/>
</dbReference>
<dbReference type="OrthoDB" id="1113652at2"/>
<dbReference type="Pfam" id="PF15890">
    <property type="entry name" value="Peptidase_Mx1"/>
    <property type="match status" value="1"/>
</dbReference>
<evidence type="ECO:0000313" key="2">
    <source>
        <dbReference type="Proteomes" id="UP000183200"/>
    </source>
</evidence>
<organism evidence="1 2">
    <name type="scientific">Pedobacter steynii</name>
    <dbReference type="NCBI Taxonomy" id="430522"/>
    <lineage>
        <taxon>Bacteria</taxon>
        <taxon>Pseudomonadati</taxon>
        <taxon>Bacteroidota</taxon>
        <taxon>Sphingobacteriia</taxon>
        <taxon>Sphingobacteriales</taxon>
        <taxon>Sphingobacteriaceae</taxon>
        <taxon>Pedobacter</taxon>
    </lineage>
</organism>
<dbReference type="RefSeq" id="WP_074611436.1">
    <property type="nucleotide sequence ID" value="NZ_FNGY01000009.1"/>
</dbReference>
<dbReference type="Gene3D" id="3.40.390.70">
    <property type="match status" value="1"/>
</dbReference>
<keyword evidence="2" id="KW-1185">Reference proteome</keyword>
<dbReference type="GO" id="GO:0016787">
    <property type="term" value="F:hydrolase activity"/>
    <property type="evidence" value="ECO:0007669"/>
    <property type="project" value="UniProtKB-KW"/>
</dbReference>